<dbReference type="EMBL" id="QGGM01000011">
    <property type="protein sequence ID" value="PWK09553.1"/>
    <property type="molecule type" value="Genomic_DNA"/>
</dbReference>
<organism evidence="5 6">
    <name type="scientific">Psychrobacter immobilis</name>
    <dbReference type="NCBI Taxonomy" id="498"/>
    <lineage>
        <taxon>Bacteria</taxon>
        <taxon>Pseudomonadati</taxon>
        <taxon>Pseudomonadota</taxon>
        <taxon>Gammaproteobacteria</taxon>
        <taxon>Moraxellales</taxon>
        <taxon>Moraxellaceae</taxon>
        <taxon>Psychrobacter</taxon>
    </lineage>
</organism>
<name>A0A2V1ZW87_PSYIM</name>
<dbReference type="Pfam" id="PF09375">
    <property type="entry name" value="Peptidase_M75"/>
    <property type="match status" value="1"/>
</dbReference>
<dbReference type="GO" id="GO:0030313">
    <property type="term" value="C:cell envelope"/>
    <property type="evidence" value="ECO:0007669"/>
    <property type="project" value="UniProtKB-SubCell"/>
</dbReference>
<dbReference type="InterPro" id="IPR018976">
    <property type="entry name" value="Imelysin-like"/>
</dbReference>
<comment type="subcellular location">
    <subcellularLocation>
        <location evidence="1">Cell envelope</location>
    </subcellularLocation>
</comment>
<evidence type="ECO:0000259" key="4">
    <source>
        <dbReference type="Pfam" id="PF09375"/>
    </source>
</evidence>
<dbReference type="RefSeq" id="WP_109591809.1">
    <property type="nucleotide sequence ID" value="NZ_CAJGZY010000012.1"/>
</dbReference>
<dbReference type="Proteomes" id="UP000245655">
    <property type="component" value="Unassembled WGS sequence"/>
</dbReference>
<comment type="caution">
    <text evidence="5">The sequence shown here is derived from an EMBL/GenBank/DDBJ whole genome shotgun (WGS) entry which is preliminary data.</text>
</comment>
<evidence type="ECO:0000256" key="3">
    <source>
        <dbReference type="SAM" id="SignalP"/>
    </source>
</evidence>
<proteinExistence type="predicted"/>
<keyword evidence="2 3" id="KW-0732">Signal</keyword>
<protein>
    <submittedName>
        <fullName evidence="5">Imelysin</fullName>
    </submittedName>
</protein>
<dbReference type="CDD" id="cd14657">
    <property type="entry name" value="Imelysin_IrpA-like"/>
    <property type="match status" value="1"/>
</dbReference>
<feature type="chain" id="PRO_5015873995" evidence="3">
    <location>
        <begin position="34"/>
        <end position="486"/>
    </location>
</feature>
<gene>
    <name evidence="5" type="ORF">C8D84_11189</name>
</gene>
<evidence type="ECO:0000313" key="6">
    <source>
        <dbReference type="Proteomes" id="UP000245655"/>
    </source>
</evidence>
<dbReference type="InterPro" id="IPR038352">
    <property type="entry name" value="Imelysin_sf"/>
</dbReference>
<evidence type="ECO:0000313" key="5">
    <source>
        <dbReference type="EMBL" id="PWK09553.1"/>
    </source>
</evidence>
<evidence type="ECO:0000256" key="1">
    <source>
        <dbReference type="ARBA" id="ARBA00004196"/>
    </source>
</evidence>
<feature type="signal peptide" evidence="3">
    <location>
        <begin position="1"/>
        <end position="33"/>
    </location>
</feature>
<accession>A0A2V1ZW87</accession>
<sequence>MTITTVTSRKILPTTLAAALAGLLMVSGCTKQAKEDTDTTADTQTAVQDTTAADTTKLSAVDQAYTDRLMISYANMAHAAYKDSLDTAKALQTAVETYVTTPTQANLDAAKAAYKAARQPYSQTEIFRFDEGFVTANDKRALGSIDGWEGQVNAWPLDEALIDYVSDGYEGEYNSQDNIINSDSITVGSIKQDTSTITPELLAEMNEIGGSEANVTTGYHAIEFMLWGQDNNGVGEGAGNRPVTDYATEAGQCTSGETVNEDAGICERRGAFLKAATQLLVDDLTAMEAEWQPESENTLRSDLMARKYDNGLRQIMYQMGSLALGELASERIQVAFVTGSTEDEHECFSDLTHLSYANNARGIQNVFNGNYKTVAGKSVGGYGVKNYLVDTNNKEAADKLATDFAKVEAAFNVIVEKGEKEGIKVDQMIATAGQVSKQGISAEEQNTRRSWIENSITSLQELTAGIENAAKAVGIDNLDADAGSQF</sequence>
<dbReference type="AlphaFoldDB" id="A0A2V1ZW87"/>
<dbReference type="GeneID" id="60255712"/>
<reference evidence="5 6" key="1">
    <citation type="submission" date="2018-05" db="EMBL/GenBank/DDBJ databases">
        <title>Genomic Encyclopedia of Type Strains, Phase IV (KMG-IV): sequencing the most valuable type-strain genomes for metagenomic binning, comparative biology and taxonomic classification.</title>
        <authorList>
            <person name="Goeker M."/>
        </authorList>
    </citation>
    <scope>NUCLEOTIDE SEQUENCE [LARGE SCALE GENOMIC DNA]</scope>
    <source>
        <strain evidence="5 6">DSM 7229</strain>
    </source>
</reference>
<dbReference type="Gene3D" id="1.20.1420.20">
    <property type="entry name" value="M75 peptidase, HXXE motif"/>
    <property type="match status" value="1"/>
</dbReference>
<evidence type="ECO:0000256" key="2">
    <source>
        <dbReference type="ARBA" id="ARBA00022729"/>
    </source>
</evidence>
<feature type="domain" description="Imelysin-like" evidence="4">
    <location>
        <begin position="77"/>
        <end position="431"/>
    </location>
</feature>
<keyword evidence="6" id="KW-1185">Reference proteome</keyword>